<evidence type="ECO:0000256" key="1">
    <source>
        <dbReference type="ARBA" id="ARBA00022723"/>
    </source>
</evidence>
<dbReference type="EMBL" id="CANHGI010000006">
    <property type="protein sequence ID" value="CAI5456034.1"/>
    <property type="molecule type" value="Genomic_DNA"/>
</dbReference>
<dbReference type="Pfam" id="PF04500">
    <property type="entry name" value="FLYWCH"/>
    <property type="match status" value="1"/>
</dbReference>
<evidence type="ECO:0000313" key="7">
    <source>
        <dbReference type="Proteomes" id="UP001152747"/>
    </source>
</evidence>
<keyword evidence="1" id="KW-0479">Metal-binding</keyword>
<name>A0A9P1J0T7_9PELO</name>
<evidence type="ECO:0000259" key="5">
    <source>
        <dbReference type="Pfam" id="PF04500"/>
    </source>
</evidence>
<evidence type="ECO:0000256" key="2">
    <source>
        <dbReference type="ARBA" id="ARBA00022771"/>
    </source>
</evidence>
<feature type="domain" description="FLYWCH-type" evidence="5">
    <location>
        <begin position="63"/>
        <end position="129"/>
    </location>
</feature>
<dbReference type="AlphaFoldDB" id="A0A9P1J0T7"/>
<feature type="region of interest" description="Disordered" evidence="4">
    <location>
        <begin position="1"/>
        <end position="33"/>
    </location>
</feature>
<keyword evidence="3" id="KW-0862">Zinc</keyword>
<feature type="compositionally biased region" description="Low complexity" evidence="4">
    <location>
        <begin position="9"/>
        <end position="26"/>
    </location>
</feature>
<dbReference type="Proteomes" id="UP001152747">
    <property type="component" value="Unassembled WGS sequence"/>
</dbReference>
<dbReference type="InterPro" id="IPR007588">
    <property type="entry name" value="Znf_FLYWCH"/>
</dbReference>
<protein>
    <recommendedName>
        <fullName evidence="5">FLYWCH-type domain-containing protein</fullName>
    </recommendedName>
</protein>
<keyword evidence="7" id="KW-1185">Reference proteome</keyword>
<reference evidence="6" key="1">
    <citation type="submission" date="2022-11" db="EMBL/GenBank/DDBJ databases">
        <authorList>
            <person name="Kikuchi T."/>
        </authorList>
    </citation>
    <scope>NUCLEOTIDE SEQUENCE</scope>
    <source>
        <strain evidence="6">PS1010</strain>
    </source>
</reference>
<dbReference type="OrthoDB" id="5820059at2759"/>
<proteinExistence type="predicted"/>
<keyword evidence="2" id="KW-0863">Zinc-finger</keyword>
<evidence type="ECO:0000256" key="3">
    <source>
        <dbReference type="ARBA" id="ARBA00022833"/>
    </source>
</evidence>
<comment type="caution">
    <text evidence="6">The sequence shown here is derived from an EMBL/GenBank/DDBJ whole genome shotgun (WGS) entry which is preliminary data.</text>
</comment>
<accession>A0A9P1J0T7</accession>
<organism evidence="6 7">
    <name type="scientific">Caenorhabditis angaria</name>
    <dbReference type="NCBI Taxonomy" id="860376"/>
    <lineage>
        <taxon>Eukaryota</taxon>
        <taxon>Metazoa</taxon>
        <taxon>Ecdysozoa</taxon>
        <taxon>Nematoda</taxon>
        <taxon>Chromadorea</taxon>
        <taxon>Rhabditida</taxon>
        <taxon>Rhabditina</taxon>
        <taxon>Rhabditomorpha</taxon>
        <taxon>Rhabditoidea</taxon>
        <taxon>Rhabditidae</taxon>
        <taxon>Peloderinae</taxon>
        <taxon>Caenorhabditis</taxon>
    </lineage>
</organism>
<evidence type="ECO:0000256" key="4">
    <source>
        <dbReference type="SAM" id="MobiDB-lite"/>
    </source>
</evidence>
<dbReference type="GO" id="GO:0008270">
    <property type="term" value="F:zinc ion binding"/>
    <property type="evidence" value="ECO:0007669"/>
    <property type="project" value="UniProtKB-KW"/>
</dbReference>
<evidence type="ECO:0000313" key="6">
    <source>
        <dbReference type="EMBL" id="CAI5456034.1"/>
    </source>
</evidence>
<gene>
    <name evidence="6" type="ORF">CAMP_LOCUS18671</name>
</gene>
<dbReference type="Gene3D" id="2.20.25.240">
    <property type="match status" value="1"/>
</dbReference>
<sequence length="457" mass="50934">MLSLEKPGSSDISSSSTDTSAISPISVSSMPLSPDKTEQNIMLMNTKKKIGFVRYNPDVPQIVTSFKGNQKLMYQGYRYNIYQIAEERNFKSWRCVCAKKMSDSGQWCKCRAETTLDDKNACNKGVHNHPPRHHAAEIEFIKSQLFNIALQHPDLDAGELVNEACLYLSEGVCFDNKESVRKSIVSARSKDGKPRKPRNRLANSLKRMKFEADAEEEEDYKIPKMEIEHDMSCFLPLFNNGLSMMKVESPFQSTPTILPTPNPPQHEQTNLLQTTQLLNRINNPWMGLDDPMTMLWANMLNPINGGIDVLSTIAALSKQQQLQQGPNIPQAATAPVQHPLPTNMSQSNLVNSTTSHHIPKEATIAQPTLIQAHQQQTPAIINLKDVKTLPPLANIQTSPIIQTASLIRPIPIMKDGSSQTSEEIRVSQCLTSGCGCRVIRVCCCEEGVCRHRRTAAC</sequence>